<evidence type="ECO:0000313" key="1">
    <source>
        <dbReference type="EMBL" id="CDW60695.1"/>
    </source>
</evidence>
<proteinExistence type="predicted"/>
<dbReference type="Proteomes" id="UP000030665">
    <property type="component" value="Unassembled WGS sequence"/>
</dbReference>
<reference evidence="1" key="1">
    <citation type="submission" date="2014-01" db="EMBL/GenBank/DDBJ databases">
        <authorList>
            <person name="Aslett M."/>
        </authorList>
    </citation>
    <scope>NUCLEOTIDE SEQUENCE</scope>
</reference>
<accession>A0A077ZPN1</accession>
<keyword evidence="2" id="KW-1185">Reference proteome</keyword>
<dbReference type="AlphaFoldDB" id="A0A077ZPN1"/>
<protein>
    <submittedName>
        <fullName evidence="1">Uncharacterized protein</fullName>
    </submittedName>
</protein>
<dbReference type="EMBL" id="HG807308">
    <property type="protein sequence ID" value="CDW60695.1"/>
    <property type="molecule type" value="Genomic_DNA"/>
</dbReference>
<name>A0A077ZPN1_TRITR</name>
<sequence>MKPWSEADVEGFYLELHSTLNILRARDRFVQPKSAYTLQAAASKLTNHLLLKWAQNVFDIRPREATLKDLVLTNRLVQPVESSNVTRYSQQTTTKGYCCRSNVAAVLDNHLEYELDICERFWRFNSGMSEYEFSSDRVAIGISVR</sequence>
<evidence type="ECO:0000313" key="2">
    <source>
        <dbReference type="Proteomes" id="UP000030665"/>
    </source>
</evidence>
<reference evidence="1" key="2">
    <citation type="submission" date="2014-03" db="EMBL/GenBank/DDBJ databases">
        <title>The whipworm genome and dual-species transcriptomics of an intimate host-pathogen interaction.</title>
        <authorList>
            <person name="Foth B.J."/>
            <person name="Tsai I.J."/>
            <person name="Reid A.J."/>
            <person name="Bancroft A.J."/>
            <person name="Nichol S."/>
            <person name="Tracey A."/>
            <person name="Holroyd N."/>
            <person name="Cotton J.A."/>
            <person name="Stanley E.J."/>
            <person name="Zarowiecki M."/>
            <person name="Liu J.Z."/>
            <person name="Huckvale T."/>
            <person name="Cooper P.J."/>
            <person name="Grencis R.K."/>
            <person name="Berriman M."/>
        </authorList>
    </citation>
    <scope>NUCLEOTIDE SEQUENCE [LARGE SCALE GENOMIC DNA]</scope>
</reference>
<gene>
    <name evidence="1" type="ORF">TTRE_0000908601</name>
</gene>
<organism evidence="1 2">
    <name type="scientific">Trichuris trichiura</name>
    <name type="common">Whipworm</name>
    <name type="synonym">Trichocephalus trichiurus</name>
    <dbReference type="NCBI Taxonomy" id="36087"/>
    <lineage>
        <taxon>Eukaryota</taxon>
        <taxon>Metazoa</taxon>
        <taxon>Ecdysozoa</taxon>
        <taxon>Nematoda</taxon>
        <taxon>Enoplea</taxon>
        <taxon>Dorylaimia</taxon>
        <taxon>Trichinellida</taxon>
        <taxon>Trichuridae</taxon>
        <taxon>Trichuris</taxon>
    </lineage>
</organism>